<organism evidence="3">
    <name type="scientific">Paenarthrobacter sp. AMU7</name>
    <dbReference type="NCBI Taxonomy" id="3162492"/>
    <lineage>
        <taxon>Bacteria</taxon>
        <taxon>Bacillati</taxon>
        <taxon>Actinomycetota</taxon>
        <taxon>Actinomycetes</taxon>
        <taxon>Micrococcales</taxon>
        <taxon>Micrococcaceae</taxon>
        <taxon>Paenarthrobacter</taxon>
    </lineage>
</organism>
<feature type="transmembrane region" description="Helical" evidence="2">
    <location>
        <begin position="78"/>
        <end position="100"/>
    </location>
</feature>
<reference evidence="3" key="1">
    <citation type="submission" date="2024-07" db="EMBL/GenBank/DDBJ databases">
        <authorList>
            <person name="Li J."/>
            <person name="Wei H."/>
            <person name="Ma J."/>
        </authorList>
    </citation>
    <scope>NUCLEOTIDE SEQUENCE</scope>
    <source>
        <strain evidence="3">AMU7</strain>
    </source>
</reference>
<name>A0AB39YTD9_9MICC</name>
<dbReference type="RefSeq" id="WP_207596970.1">
    <property type="nucleotide sequence ID" value="NZ_CP165735.1"/>
</dbReference>
<dbReference type="EMBL" id="CP165735">
    <property type="protein sequence ID" value="XDV73096.1"/>
    <property type="molecule type" value="Genomic_DNA"/>
</dbReference>
<evidence type="ECO:0000256" key="1">
    <source>
        <dbReference type="SAM" id="MobiDB-lite"/>
    </source>
</evidence>
<keyword evidence="2" id="KW-1133">Transmembrane helix</keyword>
<accession>A0AB39YTD9</accession>
<evidence type="ECO:0000313" key="3">
    <source>
        <dbReference type="EMBL" id="XDV73096.1"/>
    </source>
</evidence>
<gene>
    <name evidence="3" type="ORF">ABQM86_08030</name>
</gene>
<evidence type="ECO:0000256" key="2">
    <source>
        <dbReference type="SAM" id="Phobius"/>
    </source>
</evidence>
<feature type="transmembrane region" description="Helical" evidence="2">
    <location>
        <begin position="145"/>
        <end position="165"/>
    </location>
</feature>
<protein>
    <submittedName>
        <fullName evidence="3">Uncharacterized protein</fullName>
    </submittedName>
</protein>
<feature type="transmembrane region" description="Helical" evidence="2">
    <location>
        <begin position="12"/>
        <end position="35"/>
    </location>
</feature>
<feature type="transmembrane region" description="Helical" evidence="2">
    <location>
        <begin position="47"/>
        <end position="66"/>
    </location>
</feature>
<sequence>MERRHHPTLNAATLLFVYFAAMAAGMVELSLAAGYLTGTASATPGMVAAGVATLAAGLAFLAWSLRGLHRNSLVMARFALPVLAVTAAAHLAVTVAGISSLRSLDVSHFAALGLTLMALAGAGWLRRQHKTNDGGAHGQPRTGRLLAAAFGAAVVVASVATPGLAASMAGQHAVPHGEHGQAPHGENGQGSNPALDPGRHH</sequence>
<proteinExistence type="predicted"/>
<feature type="region of interest" description="Disordered" evidence="1">
    <location>
        <begin position="170"/>
        <end position="201"/>
    </location>
</feature>
<feature type="transmembrane region" description="Helical" evidence="2">
    <location>
        <begin position="106"/>
        <end position="125"/>
    </location>
</feature>
<dbReference type="AlphaFoldDB" id="A0AB39YTD9"/>
<keyword evidence="2" id="KW-0812">Transmembrane</keyword>
<keyword evidence="2" id="KW-0472">Membrane</keyword>